<dbReference type="RefSeq" id="WP_190920497.1">
    <property type="nucleotide sequence ID" value="NZ_JACXIZ010000036.1"/>
</dbReference>
<evidence type="ECO:0000256" key="3">
    <source>
        <dbReference type="ARBA" id="ARBA00022801"/>
    </source>
</evidence>
<comment type="caution">
    <text evidence="5">The sequence shown here is derived from an EMBL/GenBank/DDBJ whole genome shotgun (WGS) entry which is preliminary data.</text>
</comment>
<keyword evidence="3" id="KW-0378">Hydrolase</keyword>
<accession>A0A927GTJ1</accession>
<dbReference type="InterPro" id="IPR043504">
    <property type="entry name" value="Peptidase_S1_PA_chymotrypsin"/>
</dbReference>
<comment type="similarity">
    <text evidence="1">Belongs to the peptidase S1C family.</text>
</comment>
<evidence type="ECO:0000313" key="5">
    <source>
        <dbReference type="EMBL" id="MBD2847396.1"/>
    </source>
</evidence>
<gene>
    <name evidence="5" type="ORF">IDH44_19515</name>
</gene>
<keyword evidence="2" id="KW-0645">Protease</keyword>
<dbReference type="GO" id="GO:0004252">
    <property type="term" value="F:serine-type endopeptidase activity"/>
    <property type="evidence" value="ECO:0007669"/>
    <property type="project" value="InterPro"/>
</dbReference>
<keyword evidence="6" id="KW-1185">Reference proteome</keyword>
<dbReference type="Pfam" id="PF13365">
    <property type="entry name" value="Trypsin_2"/>
    <property type="match status" value="1"/>
</dbReference>
<evidence type="ECO:0000256" key="1">
    <source>
        <dbReference type="ARBA" id="ARBA00010541"/>
    </source>
</evidence>
<protein>
    <submittedName>
        <fullName evidence="5">Trypsin-like peptidase domain-containing protein</fullName>
    </submittedName>
</protein>
<proteinExistence type="inferred from homology"/>
<dbReference type="PRINTS" id="PR00834">
    <property type="entry name" value="PROTEASES2C"/>
</dbReference>
<dbReference type="InterPro" id="IPR009003">
    <property type="entry name" value="Peptidase_S1_PA"/>
</dbReference>
<dbReference type="Gene3D" id="2.40.10.10">
    <property type="entry name" value="Trypsin-like serine proteases"/>
    <property type="match status" value="2"/>
</dbReference>
<reference evidence="5" key="1">
    <citation type="submission" date="2020-09" db="EMBL/GenBank/DDBJ databases">
        <title>A novel bacterium of genus Paenibacillus, isolated from South China Sea.</title>
        <authorList>
            <person name="Huang H."/>
            <person name="Mo K."/>
            <person name="Hu Y."/>
        </authorList>
    </citation>
    <scope>NUCLEOTIDE SEQUENCE</scope>
    <source>
        <strain evidence="5">IB182496</strain>
    </source>
</reference>
<keyword evidence="4" id="KW-0720">Serine protease</keyword>
<dbReference type="PANTHER" id="PTHR43343">
    <property type="entry name" value="PEPTIDASE S12"/>
    <property type="match status" value="1"/>
</dbReference>
<sequence length="226" mass="23202">MRQRIGIVLGAIVLLAAGLMLAMQPTGAEEPQQYEAREIYSEAAPAVFYLRNLTADGALRSVGSGVLIEADGTAVTAYHVVKSAERLEAIMADGSLVTGITVTAYDALTDAAVLQFPSRPAGAAPYPSVSLRTADAVHGEPVFAIGYPLKETPVITEGIVNAPAAVINGRERVLVSAQIASGMSGGPVLDARGRLAGVVSGSLRTIDGIHLVVGAKQLQAAMSDPG</sequence>
<evidence type="ECO:0000256" key="4">
    <source>
        <dbReference type="ARBA" id="ARBA00022825"/>
    </source>
</evidence>
<dbReference type="Proteomes" id="UP000621560">
    <property type="component" value="Unassembled WGS sequence"/>
</dbReference>
<dbReference type="InterPro" id="IPR001940">
    <property type="entry name" value="Peptidase_S1C"/>
</dbReference>
<dbReference type="InterPro" id="IPR051201">
    <property type="entry name" value="Chloro_Bact_Ser_Proteases"/>
</dbReference>
<organism evidence="5 6">
    <name type="scientific">Paenibacillus sabuli</name>
    <dbReference type="NCBI Taxonomy" id="2772509"/>
    <lineage>
        <taxon>Bacteria</taxon>
        <taxon>Bacillati</taxon>
        <taxon>Bacillota</taxon>
        <taxon>Bacilli</taxon>
        <taxon>Bacillales</taxon>
        <taxon>Paenibacillaceae</taxon>
        <taxon>Paenibacillus</taxon>
    </lineage>
</organism>
<dbReference type="AlphaFoldDB" id="A0A927GTJ1"/>
<dbReference type="PANTHER" id="PTHR43343:SF3">
    <property type="entry name" value="PROTEASE DO-LIKE 8, CHLOROPLASTIC"/>
    <property type="match status" value="1"/>
</dbReference>
<evidence type="ECO:0000256" key="2">
    <source>
        <dbReference type="ARBA" id="ARBA00022670"/>
    </source>
</evidence>
<name>A0A927GTJ1_9BACL</name>
<dbReference type="SUPFAM" id="SSF50494">
    <property type="entry name" value="Trypsin-like serine proteases"/>
    <property type="match status" value="1"/>
</dbReference>
<dbReference type="EMBL" id="JACXIZ010000036">
    <property type="protein sequence ID" value="MBD2847396.1"/>
    <property type="molecule type" value="Genomic_DNA"/>
</dbReference>
<dbReference type="GO" id="GO:0006508">
    <property type="term" value="P:proteolysis"/>
    <property type="evidence" value="ECO:0007669"/>
    <property type="project" value="UniProtKB-KW"/>
</dbReference>
<evidence type="ECO:0000313" key="6">
    <source>
        <dbReference type="Proteomes" id="UP000621560"/>
    </source>
</evidence>